<keyword evidence="3" id="KW-1185">Reference proteome</keyword>
<protein>
    <submittedName>
        <fullName evidence="2">Uncharacterized protein</fullName>
    </submittedName>
</protein>
<feature type="region of interest" description="Disordered" evidence="1">
    <location>
        <begin position="26"/>
        <end position="48"/>
    </location>
</feature>
<dbReference type="EMBL" id="SMMG02000005">
    <property type="protein sequence ID" value="KAA3475388.1"/>
    <property type="molecule type" value="Genomic_DNA"/>
</dbReference>
<dbReference type="OrthoDB" id="737041at2759"/>
<evidence type="ECO:0000313" key="3">
    <source>
        <dbReference type="Proteomes" id="UP000325315"/>
    </source>
</evidence>
<dbReference type="AlphaFoldDB" id="A0A5B6W2H0"/>
<evidence type="ECO:0000256" key="1">
    <source>
        <dbReference type="SAM" id="MobiDB-lite"/>
    </source>
</evidence>
<sequence length="98" mass="10940">MYAFLLPEKFGLIMGKSALAAARKSGLGRATKKVRQREDDPSDVGDMAVDRGEEAPVTFKDKLIGWDRNNKGEEDYEDDDFDLKEGVMITEMVDGIPK</sequence>
<dbReference type="Proteomes" id="UP000325315">
    <property type="component" value="Unassembled WGS sequence"/>
</dbReference>
<organism evidence="2 3">
    <name type="scientific">Gossypium australe</name>
    <dbReference type="NCBI Taxonomy" id="47621"/>
    <lineage>
        <taxon>Eukaryota</taxon>
        <taxon>Viridiplantae</taxon>
        <taxon>Streptophyta</taxon>
        <taxon>Embryophyta</taxon>
        <taxon>Tracheophyta</taxon>
        <taxon>Spermatophyta</taxon>
        <taxon>Magnoliopsida</taxon>
        <taxon>eudicotyledons</taxon>
        <taxon>Gunneridae</taxon>
        <taxon>Pentapetalae</taxon>
        <taxon>rosids</taxon>
        <taxon>malvids</taxon>
        <taxon>Malvales</taxon>
        <taxon>Malvaceae</taxon>
        <taxon>Malvoideae</taxon>
        <taxon>Gossypium</taxon>
    </lineage>
</organism>
<evidence type="ECO:0000313" key="2">
    <source>
        <dbReference type="EMBL" id="KAA3475388.1"/>
    </source>
</evidence>
<name>A0A5B6W2H0_9ROSI</name>
<reference evidence="3" key="1">
    <citation type="journal article" date="2019" name="Plant Biotechnol. J.">
        <title>Genome sequencing of the Australian wild diploid species Gossypium australe highlights disease resistance and delayed gland morphogenesis.</title>
        <authorList>
            <person name="Cai Y."/>
            <person name="Cai X."/>
            <person name="Wang Q."/>
            <person name="Wang P."/>
            <person name="Zhang Y."/>
            <person name="Cai C."/>
            <person name="Xu Y."/>
            <person name="Wang K."/>
            <person name="Zhou Z."/>
            <person name="Wang C."/>
            <person name="Geng S."/>
            <person name="Li B."/>
            <person name="Dong Q."/>
            <person name="Hou Y."/>
            <person name="Wang H."/>
            <person name="Ai P."/>
            <person name="Liu Z."/>
            <person name="Yi F."/>
            <person name="Sun M."/>
            <person name="An G."/>
            <person name="Cheng J."/>
            <person name="Zhang Y."/>
            <person name="Shi Q."/>
            <person name="Xie Y."/>
            <person name="Shi X."/>
            <person name="Chang Y."/>
            <person name="Huang F."/>
            <person name="Chen Y."/>
            <person name="Hong S."/>
            <person name="Mi L."/>
            <person name="Sun Q."/>
            <person name="Zhang L."/>
            <person name="Zhou B."/>
            <person name="Peng R."/>
            <person name="Zhang X."/>
            <person name="Liu F."/>
        </authorList>
    </citation>
    <scope>NUCLEOTIDE SEQUENCE [LARGE SCALE GENOMIC DNA]</scope>
    <source>
        <strain evidence="3">cv. PA1801</strain>
    </source>
</reference>
<accession>A0A5B6W2H0</accession>
<gene>
    <name evidence="2" type="ORF">EPI10_025574</name>
</gene>
<proteinExistence type="predicted"/>
<comment type="caution">
    <text evidence="2">The sequence shown here is derived from an EMBL/GenBank/DDBJ whole genome shotgun (WGS) entry which is preliminary data.</text>
</comment>